<feature type="signal peptide" evidence="3">
    <location>
        <begin position="1"/>
        <end position="20"/>
    </location>
</feature>
<evidence type="ECO:0000313" key="5">
    <source>
        <dbReference type="Proteomes" id="UP000243180"/>
    </source>
</evidence>
<dbReference type="EMBL" id="AP014879">
    <property type="protein sequence ID" value="BAV32855.1"/>
    <property type="molecule type" value="Genomic_DNA"/>
</dbReference>
<feature type="chain" id="PRO_5008572340" evidence="3">
    <location>
        <begin position="21"/>
        <end position="330"/>
    </location>
</feature>
<reference evidence="4 5" key="1">
    <citation type="submission" date="2015-05" db="EMBL/GenBank/DDBJ databases">
        <title>Complete genome sequence of a sulfur-oxidizing gammaproteobacterium strain HA5.</title>
        <authorList>
            <person name="Miura A."/>
            <person name="Kojima H."/>
            <person name="Fukui M."/>
        </authorList>
    </citation>
    <scope>NUCLEOTIDE SEQUENCE [LARGE SCALE GENOMIC DNA]</scope>
    <source>
        <strain evidence="4 5">HA5</strain>
    </source>
</reference>
<sequence>MRQIVAITLFYFAATLGVSAADNNDVQQGIFDSYLKLANEGDVVAQYVVAQRYETGKGTGKDMEKAYYWYEMAAKQNYPLALVKLEARDKAAAKVEPPAAAAVSAPAPTPPPVAVKKEPAKKPPAPVPSQPKPKPAKAPEVTAVAVTADVSPPKPAKPAARKEEPKQEARAPVPEIVVAKAAPVVEAPKPDINVTQALLAGKWKRNQEEAEYLPSANVACLQSSNTEITCFSGELTRNVDNAGLTYNVKSVISGFNNKEAKFNLRYVYNVVHVAGKPHAAPNGMSSEINDMAVKTGWQEPGVAMECRLRDEHSLSCTRNDRRMTYQFVRE</sequence>
<feature type="compositionally biased region" description="Pro residues" evidence="2">
    <location>
        <begin position="122"/>
        <end position="133"/>
    </location>
</feature>
<evidence type="ECO:0000313" key="4">
    <source>
        <dbReference type="EMBL" id="BAV32855.1"/>
    </source>
</evidence>
<protein>
    <submittedName>
        <fullName evidence="4">Uncharacterized protein</fullName>
    </submittedName>
</protein>
<dbReference type="AlphaFoldDB" id="A0A1B4XDH2"/>
<dbReference type="SUPFAM" id="SSF81901">
    <property type="entry name" value="HCP-like"/>
    <property type="match status" value="1"/>
</dbReference>
<organism evidence="4 5">
    <name type="scientific">Sulfuricaulis limicola</name>
    <dbReference type="NCBI Taxonomy" id="1620215"/>
    <lineage>
        <taxon>Bacteria</taxon>
        <taxon>Pseudomonadati</taxon>
        <taxon>Pseudomonadota</taxon>
        <taxon>Gammaproteobacteria</taxon>
        <taxon>Acidiferrobacterales</taxon>
        <taxon>Acidiferrobacteraceae</taxon>
        <taxon>Sulfuricaulis</taxon>
    </lineage>
</organism>
<evidence type="ECO:0000256" key="1">
    <source>
        <dbReference type="ARBA" id="ARBA00022737"/>
    </source>
</evidence>
<dbReference type="Pfam" id="PF08238">
    <property type="entry name" value="Sel1"/>
    <property type="match status" value="1"/>
</dbReference>
<dbReference type="SMART" id="SM00671">
    <property type="entry name" value="SEL1"/>
    <property type="match status" value="1"/>
</dbReference>
<evidence type="ECO:0000256" key="2">
    <source>
        <dbReference type="SAM" id="MobiDB-lite"/>
    </source>
</evidence>
<feature type="compositionally biased region" description="Low complexity" evidence="2">
    <location>
        <begin position="138"/>
        <end position="151"/>
    </location>
</feature>
<keyword evidence="5" id="KW-1185">Reference proteome</keyword>
<name>A0A1B4XDH2_9GAMM</name>
<gene>
    <name evidence="4" type="ORF">SCL_0533</name>
</gene>
<dbReference type="PANTHER" id="PTHR46430:SF1">
    <property type="entry name" value="CHITIN SYNTHASE REGULATOR SKT5-RELATED"/>
    <property type="match status" value="1"/>
</dbReference>
<dbReference type="RefSeq" id="WP_172425893.1">
    <property type="nucleotide sequence ID" value="NZ_AP014879.1"/>
</dbReference>
<evidence type="ECO:0000256" key="3">
    <source>
        <dbReference type="SAM" id="SignalP"/>
    </source>
</evidence>
<feature type="region of interest" description="Disordered" evidence="2">
    <location>
        <begin position="98"/>
        <end position="170"/>
    </location>
</feature>
<proteinExistence type="predicted"/>
<feature type="compositionally biased region" description="Basic and acidic residues" evidence="2">
    <location>
        <begin position="160"/>
        <end position="169"/>
    </location>
</feature>
<accession>A0A1B4XDH2</accession>
<dbReference type="InParanoid" id="A0A1B4XDH2"/>
<keyword evidence="1" id="KW-0677">Repeat</keyword>
<dbReference type="Gene3D" id="1.25.40.10">
    <property type="entry name" value="Tetratricopeptide repeat domain"/>
    <property type="match status" value="1"/>
</dbReference>
<dbReference type="Proteomes" id="UP000243180">
    <property type="component" value="Chromosome"/>
</dbReference>
<dbReference type="InterPro" id="IPR006597">
    <property type="entry name" value="Sel1-like"/>
</dbReference>
<dbReference type="PANTHER" id="PTHR46430">
    <property type="entry name" value="PROTEIN SKT5-RELATED"/>
    <property type="match status" value="1"/>
</dbReference>
<keyword evidence="3" id="KW-0732">Signal</keyword>
<dbReference type="KEGG" id="slim:SCL_0533"/>
<dbReference type="InterPro" id="IPR011990">
    <property type="entry name" value="TPR-like_helical_dom_sf"/>
</dbReference>
<dbReference type="InterPro" id="IPR051726">
    <property type="entry name" value="Chitin_Synth_Reg"/>
</dbReference>